<keyword evidence="3" id="KW-1185">Reference proteome</keyword>
<feature type="region of interest" description="Disordered" evidence="1">
    <location>
        <begin position="178"/>
        <end position="198"/>
    </location>
</feature>
<comment type="caution">
    <text evidence="2">The sequence shown here is derived from an EMBL/GenBank/DDBJ whole genome shotgun (WGS) entry which is preliminary data.</text>
</comment>
<feature type="compositionally biased region" description="Basic and acidic residues" evidence="1">
    <location>
        <begin position="41"/>
        <end position="56"/>
    </location>
</feature>
<dbReference type="EMBL" id="JBHRZN010000002">
    <property type="protein sequence ID" value="MFC3850080.1"/>
    <property type="molecule type" value="Genomic_DNA"/>
</dbReference>
<evidence type="ECO:0000256" key="1">
    <source>
        <dbReference type="SAM" id="MobiDB-lite"/>
    </source>
</evidence>
<dbReference type="RefSeq" id="WP_290289482.1">
    <property type="nucleotide sequence ID" value="NZ_CP047211.1"/>
</dbReference>
<feature type="region of interest" description="Disordered" evidence="1">
    <location>
        <begin position="1"/>
        <end position="92"/>
    </location>
</feature>
<dbReference type="Pfam" id="PF14265">
    <property type="entry name" value="DUF4355"/>
    <property type="match status" value="1"/>
</dbReference>
<protein>
    <submittedName>
        <fullName evidence="2">DUF4355 domain-containing protein</fullName>
    </submittedName>
</protein>
<reference evidence="3" key="1">
    <citation type="journal article" date="2019" name="Int. J. Syst. Evol. Microbiol.">
        <title>The Global Catalogue of Microorganisms (GCM) 10K type strain sequencing project: providing services to taxonomists for standard genome sequencing and annotation.</title>
        <authorList>
            <consortium name="The Broad Institute Genomics Platform"/>
            <consortium name="The Broad Institute Genome Sequencing Center for Infectious Disease"/>
            <person name="Wu L."/>
            <person name="Ma J."/>
        </authorList>
    </citation>
    <scope>NUCLEOTIDE SEQUENCE [LARGE SCALE GENOMIC DNA]</scope>
    <source>
        <strain evidence="3">CCUG 53252</strain>
    </source>
</reference>
<feature type="compositionally biased region" description="Basic and acidic residues" evidence="1">
    <location>
        <begin position="81"/>
        <end position="92"/>
    </location>
</feature>
<evidence type="ECO:0000313" key="3">
    <source>
        <dbReference type="Proteomes" id="UP001595751"/>
    </source>
</evidence>
<dbReference type="InterPro" id="IPR025580">
    <property type="entry name" value="Gp46"/>
</dbReference>
<gene>
    <name evidence="2" type="ORF">ACFORJ_07865</name>
</gene>
<sequence>MKTNRPWLRFIEGPNTAGPGATNNDPTPPAGNDGAAPGNGDRGDQDTGDNDDRSGASDDGDDGDGEDPKGRGSKEAVLADLARERDKRQAAEARLAELEAAEKERQREGMTEAEKATADLEALKAKHDEVVAKLAAIEHERQRAAVAAELKIPAAMAGRIQGETPEEMRADAKQLADALGPYTGPSDPSQGRGRAAKAAANLTDALNAHYGFTN</sequence>
<name>A0ABV7ZSJ7_9CORY</name>
<feature type="compositionally biased region" description="Low complexity" evidence="1">
    <location>
        <begin position="30"/>
        <end position="39"/>
    </location>
</feature>
<proteinExistence type="predicted"/>
<accession>A0ABV7ZSJ7</accession>
<dbReference type="Proteomes" id="UP001595751">
    <property type="component" value="Unassembled WGS sequence"/>
</dbReference>
<evidence type="ECO:0000313" key="2">
    <source>
        <dbReference type="EMBL" id="MFC3850080.1"/>
    </source>
</evidence>
<organism evidence="2 3">
    <name type="scientific">Corynebacterium hansenii</name>
    <dbReference type="NCBI Taxonomy" id="394964"/>
    <lineage>
        <taxon>Bacteria</taxon>
        <taxon>Bacillati</taxon>
        <taxon>Actinomycetota</taxon>
        <taxon>Actinomycetes</taxon>
        <taxon>Mycobacteriales</taxon>
        <taxon>Corynebacteriaceae</taxon>
        <taxon>Corynebacterium</taxon>
    </lineage>
</organism>